<gene>
    <name evidence="2" type="ORF">G9272_08525</name>
</gene>
<name>A0A6M4WR10_9ACTN</name>
<dbReference type="InterPro" id="IPR019546">
    <property type="entry name" value="TAT_signal_bac_arc"/>
</dbReference>
<reference evidence="2" key="1">
    <citation type="submission" date="2020-03" db="EMBL/GenBank/DDBJ databases">
        <title>Molecular networking-based the target discovery of potent antiproliferative macrolactams: 5/6/7/16 polycyclic ansamycins and glycosylated trienomycin from Streptomyces cacaoi subsp. asoensis.</title>
        <authorList>
            <person name="Liu L.-L."/>
        </authorList>
    </citation>
    <scope>NUCLEOTIDE SEQUENCE [LARGE SCALE GENOMIC DNA]</scope>
    <source>
        <strain evidence="2">H2S5</strain>
    </source>
</reference>
<evidence type="ECO:0000313" key="2">
    <source>
        <dbReference type="EMBL" id="QJT00326.1"/>
    </source>
</evidence>
<protein>
    <submittedName>
        <fullName evidence="2">Twin-arginine translocation signal domain-containing protein</fullName>
    </submittedName>
</protein>
<dbReference type="AlphaFoldDB" id="A0A6M4WR10"/>
<organism evidence="2 3">
    <name type="scientific">Streptomyces asoensis</name>
    <dbReference type="NCBI Taxonomy" id="249586"/>
    <lineage>
        <taxon>Bacteria</taxon>
        <taxon>Bacillati</taxon>
        <taxon>Actinomycetota</taxon>
        <taxon>Actinomycetes</taxon>
        <taxon>Kitasatosporales</taxon>
        <taxon>Streptomycetaceae</taxon>
        <taxon>Streptomyces</taxon>
    </lineage>
</organism>
<keyword evidence="1" id="KW-1133">Transmembrane helix</keyword>
<dbReference type="InterPro" id="IPR006311">
    <property type="entry name" value="TAT_signal"/>
</dbReference>
<sequence length="201" mass="20961">MNDDELLARLKSADPALTPHAPPPDIDRLVEDILTTDTAFQTGNTVPVKTAARRSRRQFLGLAAAAGLLLLGGGIAGGVMANNDNGHSASTGPLTLTTHSGFGSQKCVTPSPDTLRGYPTLFVGTVTSIKGSTVTFRVDHWLKGGDTETVVLDSDASRPEALTFSEGERYIVAAENGVVPVCGANGASDEIVDELRQAFGK</sequence>
<keyword evidence="3" id="KW-1185">Reference proteome</keyword>
<dbReference type="Proteomes" id="UP000502665">
    <property type="component" value="Chromosome"/>
</dbReference>
<evidence type="ECO:0000256" key="1">
    <source>
        <dbReference type="SAM" id="Phobius"/>
    </source>
</evidence>
<evidence type="ECO:0000313" key="3">
    <source>
        <dbReference type="Proteomes" id="UP000502665"/>
    </source>
</evidence>
<dbReference type="EMBL" id="CP049838">
    <property type="protein sequence ID" value="QJT00326.1"/>
    <property type="molecule type" value="Genomic_DNA"/>
</dbReference>
<feature type="transmembrane region" description="Helical" evidence="1">
    <location>
        <begin position="59"/>
        <end position="81"/>
    </location>
</feature>
<dbReference type="PROSITE" id="PS51318">
    <property type="entry name" value="TAT"/>
    <property type="match status" value="1"/>
</dbReference>
<dbReference type="RefSeq" id="WP_171395969.1">
    <property type="nucleotide sequence ID" value="NZ_CP049838.1"/>
</dbReference>
<dbReference type="NCBIfam" id="TIGR01409">
    <property type="entry name" value="TAT_signal_seq"/>
    <property type="match status" value="1"/>
</dbReference>
<keyword evidence="1" id="KW-0812">Transmembrane</keyword>
<proteinExistence type="predicted"/>
<keyword evidence="1" id="KW-0472">Membrane</keyword>
<accession>A0A6M4WR10</accession>